<feature type="region of interest" description="Disordered" evidence="1">
    <location>
        <begin position="288"/>
        <end position="318"/>
    </location>
</feature>
<dbReference type="AlphaFoldDB" id="A0AAE1A6U5"/>
<dbReference type="EMBL" id="JAWDGP010002603">
    <property type="protein sequence ID" value="KAK3781731.1"/>
    <property type="molecule type" value="Genomic_DNA"/>
</dbReference>
<reference evidence="2" key="1">
    <citation type="journal article" date="2023" name="G3 (Bethesda)">
        <title>A reference genome for the long-term kleptoplast-retaining sea slug Elysia crispata morphotype clarki.</title>
        <authorList>
            <person name="Eastman K.E."/>
            <person name="Pendleton A.L."/>
            <person name="Shaikh M.A."/>
            <person name="Suttiyut T."/>
            <person name="Ogas R."/>
            <person name="Tomko P."/>
            <person name="Gavelis G."/>
            <person name="Widhalm J.R."/>
            <person name="Wisecaver J.H."/>
        </authorList>
    </citation>
    <scope>NUCLEOTIDE SEQUENCE</scope>
    <source>
        <strain evidence="2">ECLA1</strain>
    </source>
</reference>
<protein>
    <submittedName>
        <fullName evidence="2">Uncharacterized protein</fullName>
    </submittedName>
</protein>
<proteinExistence type="predicted"/>
<dbReference type="Proteomes" id="UP001283361">
    <property type="component" value="Unassembled WGS sequence"/>
</dbReference>
<organism evidence="2 3">
    <name type="scientific">Elysia crispata</name>
    <name type="common">lettuce slug</name>
    <dbReference type="NCBI Taxonomy" id="231223"/>
    <lineage>
        <taxon>Eukaryota</taxon>
        <taxon>Metazoa</taxon>
        <taxon>Spiralia</taxon>
        <taxon>Lophotrochozoa</taxon>
        <taxon>Mollusca</taxon>
        <taxon>Gastropoda</taxon>
        <taxon>Heterobranchia</taxon>
        <taxon>Euthyneura</taxon>
        <taxon>Panpulmonata</taxon>
        <taxon>Sacoglossa</taxon>
        <taxon>Placobranchoidea</taxon>
        <taxon>Plakobranchidae</taxon>
        <taxon>Elysia</taxon>
    </lineage>
</organism>
<feature type="compositionally biased region" description="Basic and acidic residues" evidence="1">
    <location>
        <begin position="288"/>
        <end position="302"/>
    </location>
</feature>
<evidence type="ECO:0000313" key="3">
    <source>
        <dbReference type="Proteomes" id="UP001283361"/>
    </source>
</evidence>
<sequence length="318" mass="34745">MAQGRGSMWQQTGVRWDQGDVWNRCGGHKSGVGARHWSGSWWCGKIANLRALDVGAWVRDFQTPVFTTIDKKITPPTNVTATNRVATNSVATNSVTTNSVATNSVATNRVATNSVAPNRVATNSVAPHNSVSPNNSVAPNRVATNSVATNRVATNRVATNSVATNRVATNRVATNSVATNRVATNSVATNRVATNSVATNSVATNSVSTNLEIFYLHFLPAPPLVELFPALLAQVYSFSLSVFQNTTQNICFLQEFSIQHGGRKRWETLPVELSSYQAPLTRDWRRQNQARQDTRLTRSERRPKSRAVSRRVNPSCPE</sequence>
<evidence type="ECO:0000313" key="2">
    <source>
        <dbReference type="EMBL" id="KAK3781731.1"/>
    </source>
</evidence>
<evidence type="ECO:0000256" key="1">
    <source>
        <dbReference type="SAM" id="MobiDB-lite"/>
    </source>
</evidence>
<gene>
    <name evidence="2" type="ORF">RRG08_011829</name>
</gene>
<name>A0AAE1A6U5_9GAST</name>
<accession>A0AAE1A6U5</accession>
<comment type="caution">
    <text evidence="2">The sequence shown here is derived from an EMBL/GenBank/DDBJ whole genome shotgun (WGS) entry which is preliminary data.</text>
</comment>
<keyword evidence="3" id="KW-1185">Reference proteome</keyword>